<dbReference type="EMBL" id="BFAV01000172">
    <property type="protein sequence ID" value="GBF35493.1"/>
    <property type="molecule type" value="Genomic_DNA"/>
</dbReference>
<name>A0A2L2XIG7_9FIRM</name>
<accession>A0A2L2XIG7</accession>
<dbReference type="AlphaFoldDB" id="A0A2L2XIG7"/>
<organism evidence="1 2">
    <name type="scientific">Desulfocucumis palustris</name>
    <dbReference type="NCBI Taxonomy" id="1898651"/>
    <lineage>
        <taxon>Bacteria</taxon>
        <taxon>Bacillati</taxon>
        <taxon>Bacillota</taxon>
        <taxon>Clostridia</taxon>
        <taxon>Eubacteriales</taxon>
        <taxon>Desulfocucumaceae</taxon>
        <taxon>Desulfocucumis</taxon>
    </lineage>
</organism>
<reference evidence="2" key="1">
    <citation type="submission" date="2018-02" db="EMBL/GenBank/DDBJ databases">
        <title>Genome sequence of Desulfocucumis palustris strain NAW-5.</title>
        <authorList>
            <person name="Watanabe M."/>
            <person name="Kojima H."/>
            <person name="Fukui M."/>
        </authorList>
    </citation>
    <scope>NUCLEOTIDE SEQUENCE [LARGE SCALE GENOMIC DNA]</scope>
    <source>
        <strain evidence="2">NAW-5</strain>
    </source>
</reference>
<protein>
    <submittedName>
        <fullName evidence="1">Uncharacterized protein</fullName>
    </submittedName>
</protein>
<keyword evidence="2" id="KW-1185">Reference proteome</keyword>
<dbReference type="Proteomes" id="UP000239549">
    <property type="component" value="Unassembled WGS sequence"/>
</dbReference>
<dbReference type="RefSeq" id="WP_165792230.1">
    <property type="nucleotide sequence ID" value="NZ_BFAV01000172.1"/>
</dbReference>
<sequence>MLHFMWVRHHLLPGDFWKLPRGEQLFLLASTEIELEAGDGARKEG</sequence>
<evidence type="ECO:0000313" key="2">
    <source>
        <dbReference type="Proteomes" id="UP000239549"/>
    </source>
</evidence>
<comment type="caution">
    <text evidence="1">The sequence shown here is derived from an EMBL/GenBank/DDBJ whole genome shotgun (WGS) entry which is preliminary data.</text>
</comment>
<evidence type="ECO:0000313" key="1">
    <source>
        <dbReference type="EMBL" id="GBF35493.1"/>
    </source>
</evidence>
<proteinExistence type="predicted"/>
<gene>
    <name evidence="1" type="ORF">DCCM_4622</name>
</gene>